<evidence type="ECO:0000256" key="1">
    <source>
        <dbReference type="SAM" id="MobiDB-lite"/>
    </source>
</evidence>
<dbReference type="Proteomes" id="UP001498398">
    <property type="component" value="Unassembled WGS sequence"/>
</dbReference>
<organism evidence="2 3">
    <name type="scientific">Marasmiellus scandens</name>
    <dbReference type="NCBI Taxonomy" id="2682957"/>
    <lineage>
        <taxon>Eukaryota</taxon>
        <taxon>Fungi</taxon>
        <taxon>Dikarya</taxon>
        <taxon>Basidiomycota</taxon>
        <taxon>Agaricomycotina</taxon>
        <taxon>Agaricomycetes</taxon>
        <taxon>Agaricomycetidae</taxon>
        <taxon>Agaricales</taxon>
        <taxon>Marasmiineae</taxon>
        <taxon>Omphalotaceae</taxon>
        <taxon>Marasmiellus</taxon>
    </lineage>
</organism>
<name>A0ABR1J529_9AGAR</name>
<sequence length="219" mass="23450">MEAARREAAVLARKASTNLNLVPRTRKSKATSPPDNTSPPPPAASSFTGTVFQSQSPSTSSSFSRESSSSLEDANNSDGPMRRPSFKRLASQQLESQHVKRALLNRDRDVISEFDYEDFGSSGPNSRSMSTHNLDVADSEEVLADDKDDFADSDRHRSKRRLFLPTSHSESGSQPGSTSASPVIGAPSNAFLSGTGASPTMMDGSVSGKNAQNLMQQPL</sequence>
<evidence type="ECO:0000313" key="2">
    <source>
        <dbReference type="EMBL" id="KAK7447671.1"/>
    </source>
</evidence>
<dbReference type="EMBL" id="JBANRG010000040">
    <property type="protein sequence ID" value="KAK7447671.1"/>
    <property type="molecule type" value="Genomic_DNA"/>
</dbReference>
<evidence type="ECO:0000313" key="3">
    <source>
        <dbReference type="Proteomes" id="UP001498398"/>
    </source>
</evidence>
<feature type="compositionally biased region" description="Polar residues" evidence="1">
    <location>
        <begin position="207"/>
        <end position="219"/>
    </location>
</feature>
<feature type="compositionally biased region" description="Low complexity" evidence="1">
    <location>
        <begin position="44"/>
        <end position="70"/>
    </location>
</feature>
<feature type="region of interest" description="Disordered" evidence="1">
    <location>
        <begin position="116"/>
        <end position="219"/>
    </location>
</feature>
<keyword evidence="3" id="KW-1185">Reference proteome</keyword>
<feature type="region of interest" description="Disordered" evidence="1">
    <location>
        <begin position="1"/>
        <end position="94"/>
    </location>
</feature>
<feature type="compositionally biased region" description="Polar residues" evidence="1">
    <location>
        <begin position="166"/>
        <end position="181"/>
    </location>
</feature>
<feature type="compositionally biased region" description="Polar residues" evidence="1">
    <location>
        <begin position="122"/>
        <end position="133"/>
    </location>
</feature>
<protein>
    <submittedName>
        <fullName evidence="2">Uncharacterized protein</fullName>
    </submittedName>
</protein>
<gene>
    <name evidence="2" type="ORF">VKT23_013927</name>
</gene>
<accession>A0ABR1J529</accession>
<reference evidence="2 3" key="1">
    <citation type="submission" date="2024-01" db="EMBL/GenBank/DDBJ databases">
        <title>A draft genome for the cacao thread blight pathogen Marasmiellus scandens.</title>
        <authorList>
            <person name="Baruah I.K."/>
            <person name="Leung J."/>
            <person name="Bukari Y."/>
            <person name="Amoako-Attah I."/>
            <person name="Meinhardt L.W."/>
            <person name="Bailey B.A."/>
            <person name="Cohen S.P."/>
        </authorList>
    </citation>
    <scope>NUCLEOTIDE SEQUENCE [LARGE SCALE GENOMIC DNA]</scope>
    <source>
        <strain evidence="2 3">GH-19</strain>
    </source>
</reference>
<comment type="caution">
    <text evidence="2">The sequence shown here is derived from an EMBL/GenBank/DDBJ whole genome shotgun (WGS) entry which is preliminary data.</text>
</comment>
<proteinExistence type="predicted"/>
<feature type="compositionally biased region" description="Acidic residues" evidence="1">
    <location>
        <begin position="137"/>
        <end position="149"/>
    </location>
</feature>